<evidence type="ECO:0000313" key="3">
    <source>
        <dbReference type="Proteomes" id="UP000243488"/>
    </source>
</evidence>
<dbReference type="KEGG" id="ppha:BVH74_09400"/>
<dbReference type="AlphaFoldDB" id="A0A1V0B4X6"/>
<dbReference type="Pfam" id="PF03350">
    <property type="entry name" value="UPF0114"/>
    <property type="match status" value="1"/>
</dbReference>
<dbReference type="RefSeq" id="WP_080049803.1">
    <property type="nucleotide sequence ID" value="NZ_JBHUED010000016.1"/>
</dbReference>
<protein>
    <recommendedName>
        <fullName evidence="4">YqhA family protein</fullName>
    </recommendedName>
</protein>
<feature type="transmembrane region" description="Helical" evidence="1">
    <location>
        <begin position="136"/>
        <end position="153"/>
    </location>
</feature>
<accession>A0A1V0B4X6</accession>
<keyword evidence="1" id="KW-0812">Transmembrane</keyword>
<dbReference type="InterPro" id="IPR005134">
    <property type="entry name" value="UPF0114"/>
</dbReference>
<name>A0A1V0B4X6_9GAMM</name>
<feature type="transmembrane region" description="Helical" evidence="1">
    <location>
        <begin position="12"/>
        <end position="40"/>
    </location>
</feature>
<sequence length="158" mass="17356">MIEHAFHKSRLLVLVAVAAAALSAVLLYFASLSALAHIFIELFQDMPRSSDDGKILAVKLLKVLDLLLIAISFQIIAVGLYRLFITPVHKEQSAFLSALNIKNFHDLKTTIIQVSVVIMVILFLEQAVEHGATLMTLYFGAAVALVIFAAIYASKNME</sequence>
<organism evidence="2 3">
    <name type="scientific">Halopseudomonas phragmitis</name>
    <dbReference type="NCBI Taxonomy" id="1931241"/>
    <lineage>
        <taxon>Bacteria</taxon>
        <taxon>Pseudomonadati</taxon>
        <taxon>Pseudomonadota</taxon>
        <taxon>Gammaproteobacteria</taxon>
        <taxon>Pseudomonadales</taxon>
        <taxon>Pseudomonadaceae</taxon>
        <taxon>Halopseudomonas</taxon>
    </lineage>
</organism>
<keyword evidence="1" id="KW-0472">Membrane</keyword>
<evidence type="ECO:0008006" key="4">
    <source>
        <dbReference type="Google" id="ProtNLM"/>
    </source>
</evidence>
<evidence type="ECO:0000313" key="2">
    <source>
        <dbReference type="EMBL" id="AQZ94950.1"/>
    </source>
</evidence>
<dbReference type="STRING" id="1931241.BVH74_09400"/>
<dbReference type="Proteomes" id="UP000243488">
    <property type="component" value="Chromosome"/>
</dbReference>
<dbReference type="EMBL" id="CP020100">
    <property type="protein sequence ID" value="AQZ94950.1"/>
    <property type="molecule type" value="Genomic_DNA"/>
</dbReference>
<proteinExistence type="predicted"/>
<evidence type="ECO:0000256" key="1">
    <source>
        <dbReference type="SAM" id="Phobius"/>
    </source>
</evidence>
<keyword evidence="3" id="KW-1185">Reference proteome</keyword>
<dbReference type="PANTHER" id="PTHR31721:SF4">
    <property type="entry name" value="OS06G0710300 PROTEIN"/>
    <property type="match status" value="1"/>
</dbReference>
<dbReference type="PIRSF" id="PIRSF026509">
    <property type="entry name" value="UCP026509"/>
    <property type="match status" value="1"/>
</dbReference>
<dbReference type="PANTHER" id="PTHR31721">
    <property type="entry name" value="OS06G0710300 PROTEIN"/>
    <property type="match status" value="1"/>
</dbReference>
<gene>
    <name evidence="2" type="ORF">BVH74_09400</name>
</gene>
<reference evidence="2 3" key="1">
    <citation type="submission" date="2017-03" db="EMBL/GenBank/DDBJ databases">
        <title>Complete genome sequence of the novel DNRA strain Pseudomonas sp. S-6-2 isolated from Chinese polluted river sediment. Journal of Biotechnology.</title>
        <authorList>
            <person name="Li J."/>
            <person name="Xiang F."/>
            <person name="Wang L."/>
            <person name="Xi L."/>
            <person name="Liu J."/>
        </authorList>
    </citation>
    <scope>NUCLEOTIDE SEQUENCE [LARGE SCALE GENOMIC DNA]</scope>
    <source>
        <strain evidence="2 3">S-6-2</strain>
    </source>
</reference>
<feature type="transmembrane region" description="Helical" evidence="1">
    <location>
        <begin position="105"/>
        <end position="124"/>
    </location>
</feature>
<feature type="transmembrane region" description="Helical" evidence="1">
    <location>
        <begin position="60"/>
        <end position="84"/>
    </location>
</feature>
<keyword evidence="1" id="KW-1133">Transmembrane helix</keyword>